<sequence length="436" mass="47764">MSVSWRPAALLLAGIIPLVIVQQRYVAGLWLVFVLVMCGLDYATAASPRKLSMRRERSSAVHAGEPSTTSLTIMNAGKRDMRADVRDAWQPSAGAHNHIFSTRIRAGESVEHTSDLTPTRRGRLCTDRITVRSWGRMRLVARQLSFECPGELDSLPAFPSKAKLPVAFAKLRAVEGMATARIRGQGTEFDSLREWVDGDDVRSIDWRATARTDDELIVRTWRPERDRHVVMLLDTSRVMAARIADTPRLDTAMDATLLLSAVCARAGDHISMIAGSNEVEQQVVRPANADALNDVSHALMHVDPQMIEANWARLAAAVHGLGNKVSLIVIFTSIDPTVLADALLPQLSVLANKHRVMIASVADSEDGILNLPTDEAETTAADVYRAAAYETLRERSRQAITGLEAMGVSVVERDAENLPMAVVDHYLALKARGLLS</sequence>
<comment type="caution">
    <text evidence="3">The sequence shown here is derived from an EMBL/GenBank/DDBJ whole genome shotgun (WGS) entry which is preliminary data.</text>
</comment>
<dbReference type="PANTHER" id="PTHR33608">
    <property type="entry name" value="BLL2464 PROTEIN"/>
    <property type="match status" value="1"/>
</dbReference>
<feature type="transmembrane region" description="Helical" evidence="1">
    <location>
        <begin position="31"/>
        <end position="48"/>
    </location>
</feature>
<feature type="domain" description="DUF58" evidence="2">
    <location>
        <begin position="192"/>
        <end position="369"/>
    </location>
</feature>
<dbReference type="Gene3D" id="3.40.50.410">
    <property type="entry name" value="von Willebrand factor, type A domain"/>
    <property type="match status" value="1"/>
</dbReference>
<evidence type="ECO:0000313" key="3">
    <source>
        <dbReference type="EMBL" id="MDT3766896.1"/>
    </source>
</evidence>
<keyword evidence="4" id="KW-1185">Reference proteome</keyword>
<keyword evidence="1" id="KW-1133">Transmembrane helix</keyword>
<proteinExistence type="predicted"/>
<dbReference type="PANTHER" id="PTHR33608:SF3">
    <property type="entry name" value="SLR2013 PROTEIN"/>
    <property type="match status" value="1"/>
</dbReference>
<keyword evidence="1" id="KW-0472">Membrane</keyword>
<name>A0ABU3IAG3_9ACTO</name>
<gene>
    <name evidence="3" type="ORF">QS713_02300</name>
</gene>
<dbReference type="Pfam" id="PF01882">
    <property type="entry name" value="DUF58"/>
    <property type="match status" value="1"/>
</dbReference>
<dbReference type="Proteomes" id="UP001247542">
    <property type="component" value="Unassembled WGS sequence"/>
</dbReference>
<dbReference type="InterPro" id="IPR002881">
    <property type="entry name" value="DUF58"/>
</dbReference>
<reference evidence="3 4" key="1">
    <citation type="submission" date="2023-06" db="EMBL/GenBank/DDBJ databases">
        <title>Draft genome sequence of Gleimia hominis type strain CCUG 57540T.</title>
        <authorList>
            <person name="Salva-Serra F."/>
            <person name="Cardew S."/>
            <person name="Jensie Markopoulos S."/>
            <person name="Ohlen M."/>
            <person name="Inganas E."/>
            <person name="Svensson-Stadler L."/>
            <person name="Moore E.R.B."/>
        </authorList>
    </citation>
    <scope>NUCLEOTIDE SEQUENCE [LARGE SCALE GENOMIC DNA]</scope>
    <source>
        <strain evidence="3 4">CCUG 57540</strain>
    </source>
</reference>
<evidence type="ECO:0000256" key="1">
    <source>
        <dbReference type="SAM" id="Phobius"/>
    </source>
</evidence>
<dbReference type="InterPro" id="IPR036465">
    <property type="entry name" value="vWFA_dom_sf"/>
</dbReference>
<keyword evidence="1" id="KW-0812">Transmembrane</keyword>
<accession>A0ABU3IAG3</accession>
<protein>
    <submittedName>
        <fullName evidence="3">DUF58 domain-containing protein</fullName>
    </submittedName>
</protein>
<organism evidence="3 4">
    <name type="scientific">Gleimia hominis</name>
    <dbReference type="NCBI Taxonomy" id="595468"/>
    <lineage>
        <taxon>Bacteria</taxon>
        <taxon>Bacillati</taxon>
        <taxon>Actinomycetota</taxon>
        <taxon>Actinomycetes</taxon>
        <taxon>Actinomycetales</taxon>
        <taxon>Actinomycetaceae</taxon>
        <taxon>Gleimia</taxon>
    </lineage>
</organism>
<dbReference type="EMBL" id="JASXSX010000001">
    <property type="protein sequence ID" value="MDT3766896.1"/>
    <property type="molecule type" value="Genomic_DNA"/>
</dbReference>
<evidence type="ECO:0000313" key="4">
    <source>
        <dbReference type="Proteomes" id="UP001247542"/>
    </source>
</evidence>
<evidence type="ECO:0000259" key="2">
    <source>
        <dbReference type="Pfam" id="PF01882"/>
    </source>
</evidence>
<dbReference type="RefSeq" id="WP_313272121.1">
    <property type="nucleotide sequence ID" value="NZ_JASXSX010000001.1"/>
</dbReference>